<evidence type="ECO:0000256" key="3">
    <source>
        <dbReference type="ARBA" id="ARBA00022827"/>
    </source>
</evidence>
<dbReference type="Pfam" id="PF08031">
    <property type="entry name" value="BBE"/>
    <property type="match status" value="1"/>
</dbReference>
<dbReference type="InterPro" id="IPR050416">
    <property type="entry name" value="FAD-linked_Oxidoreductase"/>
</dbReference>
<dbReference type="PROSITE" id="PS51387">
    <property type="entry name" value="FAD_PCMH"/>
    <property type="match status" value="1"/>
</dbReference>
<feature type="chain" id="PRO_5002131308" description="FAD-binding PCMH-type domain-containing protein" evidence="5">
    <location>
        <begin position="22"/>
        <end position="520"/>
    </location>
</feature>
<dbReference type="PANTHER" id="PTHR42973:SF8">
    <property type="entry name" value="FAD-BINDING PCMH-TYPE DOMAIN-CONTAINING PROTEIN"/>
    <property type="match status" value="1"/>
</dbReference>
<keyword evidence="8" id="KW-1185">Reference proteome</keyword>
<feature type="domain" description="FAD-binding PCMH-type" evidence="6">
    <location>
        <begin position="81"/>
        <end position="253"/>
    </location>
</feature>
<evidence type="ECO:0000313" key="8">
    <source>
        <dbReference type="Proteomes" id="UP000053475"/>
    </source>
</evidence>
<dbReference type="Gene3D" id="3.30.43.10">
    <property type="entry name" value="Uridine Diphospho-n-acetylenolpyruvylglucosamine Reductase, domain 2"/>
    <property type="match status" value="1"/>
</dbReference>
<keyword evidence="5" id="KW-0732">Signal</keyword>
<organism evidence="7 8">
    <name type="scientific">Aspergillus ustus</name>
    <dbReference type="NCBI Taxonomy" id="40382"/>
    <lineage>
        <taxon>Eukaryota</taxon>
        <taxon>Fungi</taxon>
        <taxon>Dikarya</taxon>
        <taxon>Ascomycota</taxon>
        <taxon>Pezizomycotina</taxon>
        <taxon>Eurotiomycetes</taxon>
        <taxon>Eurotiomycetidae</taxon>
        <taxon>Eurotiales</taxon>
        <taxon>Aspergillaceae</taxon>
        <taxon>Aspergillus</taxon>
        <taxon>Aspergillus subgen. Nidulantes</taxon>
    </lineage>
</organism>
<dbReference type="InterPro" id="IPR016169">
    <property type="entry name" value="FAD-bd_PCMH_sub2"/>
</dbReference>
<dbReference type="Pfam" id="PF01565">
    <property type="entry name" value="FAD_binding_4"/>
    <property type="match status" value="1"/>
</dbReference>
<dbReference type="InterPro" id="IPR036318">
    <property type="entry name" value="FAD-bd_PCMH-like_sf"/>
</dbReference>
<dbReference type="PANTHER" id="PTHR42973">
    <property type="entry name" value="BINDING OXIDOREDUCTASE, PUTATIVE (AFU_ORTHOLOGUE AFUA_1G17690)-RELATED"/>
    <property type="match status" value="1"/>
</dbReference>
<proteinExistence type="inferred from homology"/>
<sequence>MNSLFSIVACGLLLLATLGTAAPTAVPQHPPPYLQGTPLTRRDLSVDQVQRELGALLSEGSLIFGPSNPAWDTATERWNSYAMPDIQIVVQVNQEEDVSTVVKYCNDNSIEFLAYARGHGFTSTLTRFRGIEINLARLNKVTIQTGGKSAVIQGGSYGDLVIGALWDAGYVAATGSSGCVGFAGVGLGGGFGRYQGQYGLVSDNFVNLNVILADGSAIQVNETGSHSDLFWAMKGAGHNFAIVTSVEVRIYPRNIETWHYHNYIWTQGQLETVFETLNRFQGVGQIPPLMGTNFGQFSVEPSTNETDPVINWTFAYAGPAEEAEELLVEFNRIDAIYSSQGDVSYPDLLVAQGTASSSSSCAPAPILGSTANLQTYNVTAQREVYELLRESTKLYPDLTANARVFYEGYSSAATQKIDPASSAYAHRDEYLVVFFTAPVVAGEEDLVRQLSREFRALWNAGQPGRLPTAYVNHAVGDEPVEWMYGHEPWRLERLRALKAKYDPSNRFRFYNPIIRDAGTT</sequence>
<evidence type="ECO:0000256" key="5">
    <source>
        <dbReference type="SAM" id="SignalP"/>
    </source>
</evidence>
<dbReference type="EMBL" id="JOMC01000036">
    <property type="protein sequence ID" value="KIA75778.1"/>
    <property type="molecule type" value="Genomic_DNA"/>
</dbReference>
<dbReference type="AlphaFoldDB" id="A0A0C1E6M6"/>
<dbReference type="InterPro" id="IPR012951">
    <property type="entry name" value="BBE"/>
</dbReference>
<dbReference type="Gene3D" id="3.40.462.20">
    <property type="match status" value="1"/>
</dbReference>
<feature type="signal peptide" evidence="5">
    <location>
        <begin position="1"/>
        <end position="21"/>
    </location>
</feature>
<dbReference type="SUPFAM" id="SSF56176">
    <property type="entry name" value="FAD-binding/transporter-associated domain-like"/>
    <property type="match status" value="1"/>
</dbReference>
<evidence type="ECO:0000256" key="2">
    <source>
        <dbReference type="ARBA" id="ARBA00022630"/>
    </source>
</evidence>
<protein>
    <recommendedName>
        <fullName evidence="6">FAD-binding PCMH-type domain-containing protein</fullName>
    </recommendedName>
</protein>
<comment type="similarity">
    <text evidence="1">Belongs to the oxygen-dependent FAD-linked oxidoreductase family.</text>
</comment>
<name>A0A0C1E6M6_ASPUT</name>
<keyword evidence="2" id="KW-0285">Flavoprotein</keyword>
<reference evidence="7 8" key="1">
    <citation type="submission" date="2014-11" db="EMBL/GenBank/DDBJ databases">
        <title>Genomics derived discovery of secondary metabolites biosynthetic gene clusters in Aspergillus ustus.</title>
        <authorList>
            <person name="Pi B."/>
            <person name="Dai F."/>
            <person name="Song X."/>
            <person name="Zhu C."/>
            <person name="Li H."/>
            <person name="Yu D."/>
        </authorList>
    </citation>
    <scope>NUCLEOTIDE SEQUENCE [LARGE SCALE GENOMIC DNA]</scope>
    <source>
        <strain evidence="7 8">3.3904</strain>
    </source>
</reference>
<dbReference type="InterPro" id="IPR016166">
    <property type="entry name" value="FAD-bd_PCMH"/>
</dbReference>
<evidence type="ECO:0000256" key="4">
    <source>
        <dbReference type="ARBA" id="ARBA00023002"/>
    </source>
</evidence>
<evidence type="ECO:0000256" key="1">
    <source>
        <dbReference type="ARBA" id="ARBA00005466"/>
    </source>
</evidence>
<dbReference type="GO" id="GO:0071949">
    <property type="term" value="F:FAD binding"/>
    <property type="evidence" value="ECO:0007669"/>
    <property type="project" value="InterPro"/>
</dbReference>
<dbReference type="InterPro" id="IPR016167">
    <property type="entry name" value="FAD-bd_PCMH_sub1"/>
</dbReference>
<keyword evidence="4" id="KW-0560">Oxidoreductase</keyword>
<accession>A0A0C1E6M6</accession>
<dbReference type="Proteomes" id="UP000053475">
    <property type="component" value="Unassembled WGS sequence"/>
</dbReference>
<keyword evidence="3" id="KW-0274">FAD</keyword>
<comment type="caution">
    <text evidence="7">The sequence shown here is derived from an EMBL/GenBank/DDBJ whole genome shotgun (WGS) entry which is preliminary data.</text>
</comment>
<evidence type="ECO:0000313" key="7">
    <source>
        <dbReference type="EMBL" id="KIA75778.1"/>
    </source>
</evidence>
<dbReference type="GO" id="GO:0016491">
    <property type="term" value="F:oxidoreductase activity"/>
    <property type="evidence" value="ECO:0007669"/>
    <property type="project" value="UniProtKB-KW"/>
</dbReference>
<gene>
    <name evidence="7" type="ORF">HK57_00392</name>
</gene>
<evidence type="ECO:0000259" key="6">
    <source>
        <dbReference type="PROSITE" id="PS51387"/>
    </source>
</evidence>
<dbReference type="InterPro" id="IPR006094">
    <property type="entry name" value="Oxid_FAD_bind_N"/>
</dbReference>
<dbReference type="Gene3D" id="3.30.465.10">
    <property type="match status" value="1"/>
</dbReference>